<protein>
    <recommendedName>
        <fullName evidence="4">Lipoprotein</fullName>
    </recommendedName>
</protein>
<sequence length="61" mass="6396">MPNAILCRVLLCTAIVISSSLLSGCNDEKAAASSQPNADQAALEKHNADLARKNAVKSMIK</sequence>
<keyword evidence="2" id="KW-0614">Plasmid</keyword>
<evidence type="ECO:0008006" key="4">
    <source>
        <dbReference type="Google" id="ProtNLM"/>
    </source>
</evidence>
<evidence type="ECO:0000256" key="1">
    <source>
        <dbReference type="SAM" id="SignalP"/>
    </source>
</evidence>
<dbReference type="KEGG" id="bfz:BAU07_26370"/>
<dbReference type="EMBL" id="CP016173">
    <property type="protein sequence ID" value="ANN80850.1"/>
    <property type="molecule type" value="Genomic_DNA"/>
</dbReference>
<evidence type="ECO:0000313" key="3">
    <source>
        <dbReference type="Proteomes" id="UP000091926"/>
    </source>
</evidence>
<keyword evidence="3" id="KW-1185">Reference proteome</keyword>
<feature type="chain" id="PRO_5008259173" description="Lipoprotein" evidence="1">
    <location>
        <begin position="24"/>
        <end position="61"/>
    </location>
</feature>
<evidence type="ECO:0000313" key="2">
    <source>
        <dbReference type="EMBL" id="ANN80850.1"/>
    </source>
</evidence>
<keyword evidence="1" id="KW-0732">Signal</keyword>
<dbReference type="AlphaFoldDB" id="A0A193GLV6"/>
<name>A0A193GLV6_9BORD</name>
<dbReference type="Proteomes" id="UP000091926">
    <property type="component" value="Plasmid unnamed1"/>
</dbReference>
<dbReference type="RefSeq" id="WP_066665884.1">
    <property type="nucleotide sequence ID" value="NZ_CBCSCL010000020.1"/>
</dbReference>
<reference evidence="2 3" key="1">
    <citation type="submission" date="2016-06" db="EMBL/GenBank/DDBJ databases">
        <title>Complete genome sequences of Bordetella bronchialis and Bordetella flabilis.</title>
        <authorList>
            <person name="LiPuma J.J."/>
            <person name="Spilker T."/>
        </authorList>
    </citation>
    <scope>NUCLEOTIDE SEQUENCE [LARGE SCALE GENOMIC DNA]</scope>
    <source>
        <strain evidence="2 3">AU10664</strain>
        <plasmid evidence="2 3">unnamed1</plasmid>
    </source>
</reference>
<organism evidence="2 3">
    <name type="scientific">Bordetella flabilis</name>
    <dbReference type="NCBI Taxonomy" id="463014"/>
    <lineage>
        <taxon>Bacteria</taxon>
        <taxon>Pseudomonadati</taxon>
        <taxon>Pseudomonadota</taxon>
        <taxon>Betaproteobacteria</taxon>
        <taxon>Burkholderiales</taxon>
        <taxon>Alcaligenaceae</taxon>
        <taxon>Bordetella</taxon>
    </lineage>
</organism>
<accession>A0A193GLV6</accession>
<feature type="signal peptide" evidence="1">
    <location>
        <begin position="1"/>
        <end position="23"/>
    </location>
</feature>
<gene>
    <name evidence="2" type="ORF">BAU07_26370</name>
</gene>
<geneLocation type="plasmid" evidence="2 3">
    <name>unnamed1</name>
</geneLocation>
<proteinExistence type="predicted"/>